<evidence type="ECO:0000256" key="5">
    <source>
        <dbReference type="ARBA" id="ARBA00021825"/>
    </source>
</evidence>
<dbReference type="RefSeq" id="WP_153496336.1">
    <property type="nucleotide sequence ID" value="NZ_CAXYUY010000010.1"/>
</dbReference>
<evidence type="ECO:0000256" key="15">
    <source>
        <dbReference type="ARBA" id="ARBA00033349"/>
    </source>
</evidence>
<feature type="transmembrane region" description="Helical" evidence="16">
    <location>
        <begin position="302"/>
        <end position="322"/>
    </location>
</feature>
<dbReference type="GO" id="GO:0009401">
    <property type="term" value="P:phosphoenolpyruvate-dependent sugar phosphotransferase system"/>
    <property type="evidence" value="ECO:0007669"/>
    <property type="project" value="UniProtKB-KW"/>
</dbReference>
<feature type="transmembrane region" description="Helical" evidence="16">
    <location>
        <begin position="146"/>
        <end position="167"/>
    </location>
</feature>
<dbReference type="InterPro" id="IPR003352">
    <property type="entry name" value="PTS_EIIC"/>
</dbReference>
<evidence type="ECO:0000313" key="19">
    <source>
        <dbReference type="EMBL" id="MQW39672.1"/>
    </source>
</evidence>
<evidence type="ECO:0000256" key="2">
    <source>
        <dbReference type="ARBA" id="ARBA00002434"/>
    </source>
</evidence>
<organism evidence="19 20">
    <name type="scientific">Lactococcus hircilactis</name>
    <dbReference type="NCBI Taxonomy" id="1494462"/>
    <lineage>
        <taxon>Bacteria</taxon>
        <taxon>Bacillati</taxon>
        <taxon>Bacillota</taxon>
        <taxon>Bacilli</taxon>
        <taxon>Lactobacillales</taxon>
        <taxon>Streptococcaceae</taxon>
        <taxon>Lactococcus</taxon>
    </lineage>
</organism>
<keyword evidence="8" id="KW-0597">Phosphoprotein</keyword>
<evidence type="ECO:0000259" key="18">
    <source>
        <dbReference type="PROSITE" id="PS51104"/>
    </source>
</evidence>
<dbReference type="SUPFAM" id="SSF52794">
    <property type="entry name" value="PTS system IIB component-like"/>
    <property type="match status" value="2"/>
</dbReference>
<dbReference type="PROSITE" id="PS51104">
    <property type="entry name" value="PTS_EIIC_TYPE_2"/>
    <property type="match status" value="1"/>
</dbReference>
<dbReference type="Proteomes" id="UP000439550">
    <property type="component" value="Unassembled WGS sequence"/>
</dbReference>
<evidence type="ECO:0000256" key="3">
    <source>
        <dbReference type="ARBA" id="ARBA00004651"/>
    </source>
</evidence>
<dbReference type="GO" id="GO:0005886">
    <property type="term" value="C:plasma membrane"/>
    <property type="evidence" value="ECO:0007669"/>
    <property type="project" value="UniProtKB-SubCell"/>
</dbReference>
<evidence type="ECO:0000256" key="12">
    <source>
        <dbReference type="ARBA" id="ARBA00022692"/>
    </source>
</evidence>
<comment type="function">
    <text evidence="2">The phosphoenolpyruvate-dependent sugar phosphotransferase system (sugar PTS), a major carbohydrate active transport system, catalyzes the phosphorylation of incoming sugar substrates concomitantly with their translocation across the cell membrane. The enzyme II CmtAB PTS system is involved in D-mannitol transport.</text>
</comment>
<dbReference type="InterPro" id="IPR029503">
    <property type="entry name" value="PTS_EIIB_mannitol"/>
</dbReference>
<comment type="subcellular location">
    <subcellularLocation>
        <location evidence="3">Cell membrane</location>
        <topology evidence="3">Multi-pass membrane protein</topology>
    </subcellularLocation>
</comment>
<evidence type="ECO:0000256" key="8">
    <source>
        <dbReference type="ARBA" id="ARBA00022553"/>
    </source>
</evidence>
<evidence type="ECO:0000313" key="20">
    <source>
        <dbReference type="Proteomes" id="UP000439550"/>
    </source>
</evidence>
<dbReference type="AlphaFoldDB" id="A0A7X1Z8I8"/>
<dbReference type="PROSITE" id="PS51099">
    <property type="entry name" value="PTS_EIIB_TYPE_2"/>
    <property type="match status" value="1"/>
</dbReference>
<feature type="domain" description="PTS EIIB type-2" evidence="17">
    <location>
        <begin position="401"/>
        <end position="496"/>
    </location>
</feature>
<proteinExistence type="predicted"/>
<keyword evidence="14 16" id="KW-0472">Membrane</keyword>
<dbReference type="InterPro" id="IPR003501">
    <property type="entry name" value="PTS_EIIB_2/3"/>
</dbReference>
<feature type="transmembrane region" description="Helical" evidence="16">
    <location>
        <begin position="92"/>
        <end position="125"/>
    </location>
</feature>
<feature type="domain" description="PTS EIIC type-2" evidence="18">
    <location>
        <begin position="14"/>
        <end position="364"/>
    </location>
</feature>
<protein>
    <recommendedName>
        <fullName evidence="5">PTS system mannitol-specific EIICB component</fullName>
        <ecNumber evidence="4">2.7.1.197</ecNumber>
    </recommendedName>
    <alternativeName>
        <fullName evidence="15">EIICB-Mtl</fullName>
    </alternativeName>
</protein>
<keyword evidence="10" id="KW-0808">Transferase</keyword>
<feature type="transmembrane region" description="Helical" evidence="16">
    <location>
        <begin position="26"/>
        <end position="48"/>
    </location>
</feature>
<keyword evidence="20" id="KW-1185">Reference proteome</keyword>
<evidence type="ECO:0000256" key="11">
    <source>
        <dbReference type="ARBA" id="ARBA00022683"/>
    </source>
</evidence>
<dbReference type="GO" id="GO:0022872">
    <property type="term" value="F:protein-N(PI)-phosphohistidine-mannitol phosphotransferase system transmembrane transporter activity"/>
    <property type="evidence" value="ECO:0007669"/>
    <property type="project" value="InterPro"/>
</dbReference>
<evidence type="ECO:0000256" key="1">
    <source>
        <dbReference type="ARBA" id="ARBA00001655"/>
    </source>
</evidence>
<gene>
    <name evidence="19" type="ORF">GHI93_06965</name>
</gene>
<sequence length="609" mass="64354">MAEKVSLKVKVQRFGTFLSMMVMPNIPALIAWGFITSLFLTPGGWIVSIFPHSVGFTKEIANVIGPMLGYMIPMLIAYTGGKNVYGDQRGGVVGAIGAFGCFVAAEIGPGIPMILGAMIVGPLGGWVQKKFDNWVQPHIKTGLEMLVNNFSAGFIGLFLAVISYKVVEPFVNTFTNLAHDGVSVLINAHLIPLANLFIEPAKILFLNNAINHGILTPLGLEQAKSAGKSILFLLEANPGPGLGILLAFWLFGKGSAKSTAPGAIIIEFIGGIHEIYFPYVMMKPALFLAVMAGGVSGTFMNNILNTGLVAPAAPGSIIAIFAQGSSPEAGGIMNFVKILIAVAVAAAVSFVVAAIILRHDKSLVDDTAFANAQADVAADKAVSKGQTVSSAQGPSDFSAIKHIIFACDAGMGSSAMGASILRNKAKKSGLPQDVTNVAIANLSAGADTIVVTQKELAARAEQKAPDAVRYQVDNFMSSPVYDQVIAALTGASTQEVKPVSEEEALKIDSEIDLNQIDEVIFAHQPEHMGSATMGVETVRAIFRNHDVKIPVSEVECIGLGAFNNENIMIVTTPEYTESARSKAPNAQHLSVESLITTPEYDKMVARLNK</sequence>
<dbReference type="InterPro" id="IPR036095">
    <property type="entry name" value="PTS_EIIB-like_sf"/>
</dbReference>
<dbReference type="InterPro" id="IPR013011">
    <property type="entry name" value="PTS_EIIB_2"/>
</dbReference>
<evidence type="ECO:0000256" key="13">
    <source>
        <dbReference type="ARBA" id="ARBA00022989"/>
    </source>
</evidence>
<keyword evidence="6" id="KW-0813">Transport</keyword>
<comment type="caution">
    <text evidence="19">The sequence shown here is derived from an EMBL/GenBank/DDBJ whole genome shotgun (WGS) entry which is preliminary data.</text>
</comment>
<evidence type="ECO:0000256" key="7">
    <source>
        <dbReference type="ARBA" id="ARBA00022475"/>
    </source>
</evidence>
<name>A0A7X1Z8I8_9LACT</name>
<dbReference type="Pfam" id="PF02378">
    <property type="entry name" value="PTS_EIIC"/>
    <property type="match status" value="1"/>
</dbReference>
<evidence type="ECO:0000256" key="16">
    <source>
        <dbReference type="SAM" id="Phobius"/>
    </source>
</evidence>
<feature type="transmembrane region" description="Helical" evidence="16">
    <location>
        <begin position="60"/>
        <end position="80"/>
    </location>
</feature>
<dbReference type="PANTHER" id="PTHR30181">
    <property type="entry name" value="MANNITOL PERMEASE IIC COMPONENT"/>
    <property type="match status" value="1"/>
</dbReference>
<keyword evidence="12 16" id="KW-0812">Transmembrane</keyword>
<evidence type="ECO:0000259" key="17">
    <source>
        <dbReference type="PROSITE" id="PS51099"/>
    </source>
</evidence>
<keyword evidence="13 16" id="KW-1133">Transmembrane helix</keyword>
<dbReference type="Gene3D" id="3.40.50.2300">
    <property type="match status" value="2"/>
</dbReference>
<reference evidence="19 20" key="1">
    <citation type="submission" date="2019-10" db="EMBL/GenBank/DDBJ databases">
        <authorList>
            <person name="Dong K."/>
        </authorList>
    </citation>
    <scope>NUCLEOTIDE SEQUENCE [LARGE SCALE GENOMIC DNA]</scope>
    <source>
        <strain evidence="19 20">DSM 28960</strain>
    </source>
</reference>
<evidence type="ECO:0000256" key="14">
    <source>
        <dbReference type="ARBA" id="ARBA00023136"/>
    </source>
</evidence>
<dbReference type="InterPro" id="IPR013014">
    <property type="entry name" value="PTS_EIIC_2"/>
</dbReference>
<feature type="transmembrane region" description="Helical" evidence="16">
    <location>
        <begin position="230"/>
        <end position="251"/>
    </location>
</feature>
<accession>A0A7X1Z8I8</accession>
<dbReference type="InterPro" id="IPR050893">
    <property type="entry name" value="Sugar_PTS"/>
</dbReference>
<feature type="transmembrane region" description="Helical" evidence="16">
    <location>
        <begin position="334"/>
        <end position="357"/>
    </location>
</feature>
<dbReference type="GO" id="GO:0090563">
    <property type="term" value="F:protein-phosphocysteine-sugar phosphotransferase activity"/>
    <property type="evidence" value="ECO:0007669"/>
    <property type="project" value="TreeGrafter"/>
</dbReference>
<keyword evidence="9" id="KW-0762">Sugar transport</keyword>
<dbReference type="PANTHER" id="PTHR30181:SF2">
    <property type="entry name" value="PTS SYSTEM MANNITOL-SPECIFIC EIICBA COMPONENT"/>
    <property type="match status" value="1"/>
</dbReference>
<evidence type="ECO:0000256" key="9">
    <source>
        <dbReference type="ARBA" id="ARBA00022597"/>
    </source>
</evidence>
<comment type="catalytic activity">
    <reaction evidence="1">
        <text>D-mannitol(out) + N(pros)-phospho-L-histidyl-[protein] = D-mannitol 1-phosphate(in) + L-histidyl-[protein]</text>
        <dbReference type="Rhea" id="RHEA:33363"/>
        <dbReference type="Rhea" id="RHEA-COMP:9745"/>
        <dbReference type="Rhea" id="RHEA-COMP:9746"/>
        <dbReference type="ChEBI" id="CHEBI:16899"/>
        <dbReference type="ChEBI" id="CHEBI:29979"/>
        <dbReference type="ChEBI" id="CHEBI:61381"/>
        <dbReference type="ChEBI" id="CHEBI:64837"/>
        <dbReference type="EC" id="2.7.1.197"/>
    </reaction>
</comment>
<evidence type="ECO:0000256" key="10">
    <source>
        <dbReference type="ARBA" id="ARBA00022679"/>
    </source>
</evidence>
<dbReference type="Pfam" id="PF02302">
    <property type="entry name" value="PTS_IIB"/>
    <property type="match status" value="1"/>
</dbReference>
<dbReference type="CDD" id="cd05567">
    <property type="entry name" value="PTS_IIB_mannitol"/>
    <property type="match status" value="1"/>
</dbReference>
<evidence type="ECO:0000256" key="4">
    <source>
        <dbReference type="ARBA" id="ARBA00011909"/>
    </source>
</evidence>
<dbReference type="EC" id="2.7.1.197" evidence="4"/>
<dbReference type="OrthoDB" id="9814222at2"/>
<dbReference type="EMBL" id="WITJ01000008">
    <property type="protein sequence ID" value="MQW39672.1"/>
    <property type="molecule type" value="Genomic_DNA"/>
</dbReference>
<evidence type="ECO:0000256" key="6">
    <source>
        <dbReference type="ARBA" id="ARBA00022448"/>
    </source>
</evidence>
<keyword evidence="7" id="KW-1003">Cell membrane</keyword>
<keyword evidence="11" id="KW-0598">Phosphotransferase system</keyword>